<gene>
    <name evidence="1" type="ORF">OXU80_13910</name>
</gene>
<name>A0ACD4NWZ6_9HYPH</name>
<evidence type="ECO:0000313" key="2">
    <source>
        <dbReference type="Proteomes" id="UP001163223"/>
    </source>
</evidence>
<proteinExistence type="predicted"/>
<dbReference type="EMBL" id="CP113520">
    <property type="protein sequence ID" value="WAJ31224.1"/>
    <property type="molecule type" value="Genomic_DNA"/>
</dbReference>
<evidence type="ECO:0000313" key="1">
    <source>
        <dbReference type="EMBL" id="WAJ31224.1"/>
    </source>
</evidence>
<keyword evidence="2" id="KW-1185">Reference proteome</keyword>
<protein>
    <submittedName>
        <fullName evidence="1">Uncharacterized protein</fullName>
    </submittedName>
</protein>
<organism evidence="1 2">
    <name type="scientific">Antarcticirhabdus aurantiaca</name>
    <dbReference type="NCBI Taxonomy" id="2606717"/>
    <lineage>
        <taxon>Bacteria</taxon>
        <taxon>Pseudomonadati</taxon>
        <taxon>Pseudomonadota</taxon>
        <taxon>Alphaproteobacteria</taxon>
        <taxon>Hyphomicrobiales</taxon>
        <taxon>Aurantimonadaceae</taxon>
        <taxon>Antarcticirhabdus</taxon>
    </lineage>
</organism>
<accession>A0ACD4NWZ6</accession>
<dbReference type="Proteomes" id="UP001163223">
    <property type="component" value="Chromosome"/>
</dbReference>
<sequence length="156" mass="18146">MTFLSIEDQLSGMRARWPQLRGRKLDPRSAVWRGLLRPSFQDFLVRVAYQVPLTPETFDPLRDQPVVTVIRPRLLRREGNEEGPLPHVYGALRPRPELCLFDPETDEWTPAMPLAETTVPWTVDWLTFYEFWTVTGIWSGGGRHPTGDEDTRRAMR</sequence>
<reference evidence="1" key="1">
    <citation type="submission" date="2022-11" db="EMBL/GenBank/DDBJ databases">
        <title>beta-Carotene-producing bacterium, Jeongeuplla avenae sp. nov., alleviates the salt stress of Arabidopsis seedlings.</title>
        <authorList>
            <person name="Jiang L."/>
            <person name="Lee J."/>
        </authorList>
    </citation>
    <scope>NUCLEOTIDE SEQUENCE</scope>
    <source>
        <strain evidence="1">DY_R2A_6</strain>
    </source>
</reference>